<dbReference type="AlphaFoldDB" id="C6LB31"/>
<gene>
    <name evidence="1" type="ORF">BRYFOR_05826</name>
</gene>
<sequence length="40" mass="4741">MTSEAREESRRLSEPLLVKKRKYTETQRTSLQEFPVFVGI</sequence>
<reference evidence="1" key="1">
    <citation type="submission" date="2009-07" db="EMBL/GenBank/DDBJ databases">
        <authorList>
            <person name="Weinstock G."/>
            <person name="Sodergren E."/>
            <person name="Clifton S."/>
            <person name="Fulton L."/>
            <person name="Fulton B."/>
            <person name="Courtney L."/>
            <person name="Fronick C."/>
            <person name="Harrison M."/>
            <person name="Strong C."/>
            <person name="Farmer C."/>
            <person name="Delahaunty K."/>
            <person name="Markovic C."/>
            <person name="Hall O."/>
            <person name="Minx P."/>
            <person name="Tomlinson C."/>
            <person name="Mitreva M."/>
            <person name="Nelson J."/>
            <person name="Hou S."/>
            <person name="Wollam A."/>
            <person name="Pepin K.H."/>
            <person name="Johnson M."/>
            <person name="Bhonagiri V."/>
            <person name="Nash W.E."/>
            <person name="Warren W."/>
            <person name="Chinwalla A."/>
            <person name="Mardis E.R."/>
            <person name="Wilson R.K."/>
        </authorList>
    </citation>
    <scope>NUCLEOTIDE SEQUENCE [LARGE SCALE GENOMIC DNA]</scope>
    <source>
        <strain evidence="1">DSM 14469</strain>
    </source>
</reference>
<dbReference type="Proteomes" id="UP000005561">
    <property type="component" value="Unassembled WGS sequence"/>
</dbReference>
<keyword evidence="2" id="KW-1185">Reference proteome</keyword>
<proteinExistence type="predicted"/>
<protein>
    <submittedName>
        <fullName evidence="1">Uncharacterized protein</fullName>
    </submittedName>
</protein>
<dbReference type="EMBL" id="ACCL02000003">
    <property type="protein sequence ID" value="EET62162.1"/>
    <property type="molecule type" value="Genomic_DNA"/>
</dbReference>
<comment type="caution">
    <text evidence="1">The sequence shown here is derived from an EMBL/GenBank/DDBJ whole genome shotgun (WGS) entry which is preliminary data.</text>
</comment>
<organism evidence="1 2">
    <name type="scientific">Marvinbryantia formatexigens DSM 14469</name>
    <dbReference type="NCBI Taxonomy" id="478749"/>
    <lineage>
        <taxon>Bacteria</taxon>
        <taxon>Bacillati</taxon>
        <taxon>Bacillota</taxon>
        <taxon>Clostridia</taxon>
        <taxon>Lachnospirales</taxon>
        <taxon>Lachnospiraceae</taxon>
        <taxon>Marvinbryantia</taxon>
    </lineage>
</organism>
<accession>C6LB31</accession>
<name>C6LB31_9FIRM</name>
<evidence type="ECO:0000313" key="2">
    <source>
        <dbReference type="Proteomes" id="UP000005561"/>
    </source>
</evidence>
<evidence type="ECO:0000313" key="1">
    <source>
        <dbReference type="EMBL" id="EET62162.1"/>
    </source>
</evidence>